<dbReference type="InterPro" id="IPR012178">
    <property type="entry name" value="RFC1"/>
</dbReference>
<evidence type="ECO:0000313" key="11">
    <source>
        <dbReference type="EMBL" id="KAL0065103.1"/>
    </source>
</evidence>
<accession>A0ABR2ZWD9</accession>
<feature type="compositionally biased region" description="Basic and acidic residues" evidence="9">
    <location>
        <begin position="1"/>
        <end position="16"/>
    </location>
</feature>
<dbReference type="InterPro" id="IPR013725">
    <property type="entry name" value="DNA_replication_fac_RFC1_C"/>
</dbReference>
<name>A0ABR2ZWD9_9AGAR</name>
<dbReference type="PIRSF" id="PIRSF036578">
    <property type="entry name" value="RFC1"/>
    <property type="match status" value="1"/>
</dbReference>
<evidence type="ECO:0000256" key="4">
    <source>
        <dbReference type="ARBA" id="ARBA00022705"/>
    </source>
</evidence>
<proteinExistence type="inferred from homology"/>
<dbReference type="Gene3D" id="1.20.272.10">
    <property type="match status" value="1"/>
</dbReference>
<evidence type="ECO:0000256" key="8">
    <source>
        <dbReference type="PIRNR" id="PIRNR036578"/>
    </source>
</evidence>
<comment type="caution">
    <text evidence="11">The sequence shown here is derived from an EMBL/GenBank/DDBJ whole genome shotgun (WGS) entry which is preliminary data.</text>
</comment>
<evidence type="ECO:0000256" key="1">
    <source>
        <dbReference type="ARBA" id="ARBA00004123"/>
    </source>
</evidence>
<dbReference type="Pfam" id="PF00004">
    <property type="entry name" value="AAA"/>
    <property type="match status" value="1"/>
</dbReference>
<dbReference type="SUPFAM" id="SSF48019">
    <property type="entry name" value="post-AAA+ oligomerization domain-like"/>
    <property type="match status" value="1"/>
</dbReference>
<protein>
    <recommendedName>
        <fullName evidence="3 8">Replication factor C subunit 1</fullName>
    </recommendedName>
</protein>
<feature type="compositionally biased region" description="Low complexity" evidence="9">
    <location>
        <begin position="20"/>
        <end position="62"/>
    </location>
</feature>
<evidence type="ECO:0000313" key="12">
    <source>
        <dbReference type="Proteomes" id="UP001437256"/>
    </source>
</evidence>
<dbReference type="InterPro" id="IPR008921">
    <property type="entry name" value="DNA_pol3_clamp-load_cplx_C"/>
</dbReference>
<comment type="subcellular location">
    <subcellularLocation>
        <location evidence="1 8">Nucleus</location>
    </subcellularLocation>
</comment>
<feature type="region of interest" description="Disordered" evidence="9">
    <location>
        <begin position="381"/>
        <end position="400"/>
    </location>
</feature>
<dbReference type="InterPro" id="IPR001357">
    <property type="entry name" value="BRCT_dom"/>
</dbReference>
<dbReference type="Pfam" id="PF00533">
    <property type="entry name" value="BRCT"/>
    <property type="match status" value="1"/>
</dbReference>
<dbReference type="InterPro" id="IPR047854">
    <property type="entry name" value="RFC_lid"/>
</dbReference>
<keyword evidence="4 8" id="KW-0235">DNA replication</keyword>
<dbReference type="InterPro" id="IPR003959">
    <property type="entry name" value="ATPase_AAA_core"/>
</dbReference>
<dbReference type="Pfam" id="PF25361">
    <property type="entry name" value="AAA_lid_RFC1"/>
    <property type="match status" value="1"/>
</dbReference>
<feature type="compositionally biased region" description="Basic and acidic residues" evidence="9">
    <location>
        <begin position="933"/>
        <end position="943"/>
    </location>
</feature>
<dbReference type="SUPFAM" id="SSF52540">
    <property type="entry name" value="P-loop containing nucleoside triphosphate hydrolases"/>
    <property type="match status" value="1"/>
</dbReference>
<dbReference type="Proteomes" id="UP001437256">
    <property type="component" value="Unassembled WGS sequence"/>
</dbReference>
<keyword evidence="12" id="KW-1185">Reference proteome</keyword>
<dbReference type="EMBL" id="JBBXMP010000052">
    <property type="protein sequence ID" value="KAL0065103.1"/>
    <property type="molecule type" value="Genomic_DNA"/>
</dbReference>
<dbReference type="InterPro" id="IPR003593">
    <property type="entry name" value="AAA+_ATPase"/>
</dbReference>
<evidence type="ECO:0000259" key="10">
    <source>
        <dbReference type="PROSITE" id="PS50172"/>
    </source>
</evidence>
<evidence type="ECO:0000256" key="7">
    <source>
        <dbReference type="ARBA" id="ARBA00023242"/>
    </source>
</evidence>
<reference evidence="11 12" key="1">
    <citation type="submission" date="2024-05" db="EMBL/GenBank/DDBJ databases">
        <title>A draft genome resource for the thread blight pathogen Marasmius tenuissimus strain MS-2.</title>
        <authorList>
            <person name="Yulfo-Soto G.E."/>
            <person name="Baruah I.K."/>
            <person name="Amoako-Attah I."/>
            <person name="Bukari Y."/>
            <person name="Meinhardt L.W."/>
            <person name="Bailey B.A."/>
            <person name="Cohen S.P."/>
        </authorList>
    </citation>
    <scope>NUCLEOTIDE SEQUENCE [LARGE SCALE GENOMIC DNA]</scope>
    <source>
        <strain evidence="11 12">MS-2</strain>
    </source>
</reference>
<dbReference type="CDD" id="cd00009">
    <property type="entry name" value="AAA"/>
    <property type="match status" value="1"/>
</dbReference>
<feature type="compositionally biased region" description="Basic residues" evidence="9">
    <location>
        <begin position="190"/>
        <end position="201"/>
    </location>
</feature>
<keyword evidence="5 8" id="KW-0547">Nucleotide-binding</keyword>
<dbReference type="Gene3D" id="3.40.50.10190">
    <property type="entry name" value="BRCT domain"/>
    <property type="match status" value="1"/>
</dbReference>
<evidence type="ECO:0000256" key="2">
    <source>
        <dbReference type="ARBA" id="ARBA00006116"/>
    </source>
</evidence>
<evidence type="ECO:0000256" key="9">
    <source>
        <dbReference type="SAM" id="MobiDB-lite"/>
    </source>
</evidence>
<dbReference type="PANTHER" id="PTHR23389:SF6">
    <property type="entry name" value="REPLICATION FACTOR C SUBUNIT 1"/>
    <property type="match status" value="1"/>
</dbReference>
<evidence type="ECO:0000256" key="3">
    <source>
        <dbReference type="ARBA" id="ARBA00020401"/>
    </source>
</evidence>
<dbReference type="CDD" id="cd18140">
    <property type="entry name" value="HLD_clamp_RFC"/>
    <property type="match status" value="1"/>
</dbReference>
<evidence type="ECO:0000256" key="5">
    <source>
        <dbReference type="ARBA" id="ARBA00022741"/>
    </source>
</evidence>
<dbReference type="PANTHER" id="PTHR23389">
    <property type="entry name" value="CHROMOSOME TRANSMISSION FIDELITY FACTOR 18"/>
    <property type="match status" value="1"/>
</dbReference>
<comment type="similarity">
    <text evidence="2 8">Belongs to the activator 1 large subunit family.</text>
</comment>
<feature type="domain" description="BRCT" evidence="10">
    <location>
        <begin position="271"/>
        <end position="352"/>
    </location>
</feature>
<keyword evidence="6 8" id="KW-0067">ATP-binding</keyword>
<feature type="region of interest" description="Disordered" evidence="9">
    <location>
        <begin position="915"/>
        <end position="963"/>
    </location>
</feature>
<gene>
    <name evidence="11" type="primary">rfc1_1</name>
    <name evidence="11" type="ORF">AAF712_007939</name>
</gene>
<dbReference type="PROSITE" id="PS50172">
    <property type="entry name" value="BRCT"/>
    <property type="match status" value="1"/>
</dbReference>
<organism evidence="11 12">
    <name type="scientific">Marasmius tenuissimus</name>
    <dbReference type="NCBI Taxonomy" id="585030"/>
    <lineage>
        <taxon>Eukaryota</taxon>
        <taxon>Fungi</taxon>
        <taxon>Dikarya</taxon>
        <taxon>Basidiomycota</taxon>
        <taxon>Agaricomycotina</taxon>
        <taxon>Agaricomycetes</taxon>
        <taxon>Agaricomycetidae</taxon>
        <taxon>Agaricales</taxon>
        <taxon>Marasmiineae</taxon>
        <taxon>Marasmiaceae</taxon>
        <taxon>Marasmius</taxon>
    </lineage>
</organism>
<sequence length="963" mass="104541">MAPNDKNQKTGGKDIRTFFGQGSSQTQPSSSLDGNSKGGSKTAGPKKSTSTKPPATTAQPASSKHRDDDVIVIDSDEEPASKPKKSAPSTAKRPLAVLSSDDEDDEPPLKKKATPAAASGSKPKPTPRAPAAKKRIDEDEDEDEEDPPVKTSSSNGVKRKKAAALLSSDSEDEKPNPPKKKAATSSSKPAKAKPSPKAKKQKKDEDYEMDEVDDDDADILPSKPKGKVPPPKKAAPKKEDDSSLAADARRRTATKQLAGPVAAGTKGVPDGAPECLAGLSFVFTGELSAFAREEAIDIAKRFGGRVVGQPSSKTDYVVLGEGAGPAKLTAIKKHGLKTLNEDEFLNLIATRKPHGGKIDEKTKKKMEKEQEEIKKAAKEMEKREKEAAKEAATSQKTGTRYAPQSLKEVCGNKDKVEKLQQWLNDWPNSYKAGFKKPGKNGMNMFRAVLITGSPGIGKTTSAHLCAKLAGYTPVELNASDTRSKKLVENGMNINNTSLDGFIHGAKATNAMGVAITDRTCLIMDEVDGMSAGDRGGVGALNALIKKSKIPIICIANDKNAQKLKPLQSTTYGLSFSKPQAAAVRSRILTIAFKEGMKVPANVIDQLVQGSQSDIRQILNMLSTFKLSSNTMDFRPREGANRTKMNEKYTIMSPFDITTKVLGPYMFSSTCRETLGEKMEYYFQDHSFVPLFIQENYLRAEPSRVKNETGPDKILKQLQLMDKAASSISDADLVDGLIHGPEQHWSLMPLHAVCSTVRPASFVYGSGVHFGGAGGISFPQWLGQNSRMNKLNRQLSDVQVKMRLKVSGDKSEIRQAYIPALYPHIVQPLVDEGQSGVSEIIRHMDEYYLGREDWDTLVELGVGEKKDDLVLKKIPGPVKAAFTKKWNGMEHPIAFHKAQDVKAPKRLAVDQVPDLEEAFDVDEVPEASEDEKDADNMDIGKDKLIQTTKKKKAAPGKGKGKAKL</sequence>
<dbReference type="InterPro" id="IPR027417">
    <property type="entry name" value="P-loop_NTPase"/>
</dbReference>
<dbReference type="Pfam" id="PF08519">
    <property type="entry name" value="RFC1"/>
    <property type="match status" value="1"/>
</dbReference>
<dbReference type="Gene3D" id="1.10.8.60">
    <property type="match status" value="1"/>
</dbReference>
<feature type="region of interest" description="Disordered" evidence="9">
    <location>
        <begin position="1"/>
        <end position="270"/>
    </location>
</feature>
<feature type="compositionally biased region" description="Acidic residues" evidence="9">
    <location>
        <begin position="915"/>
        <end position="932"/>
    </location>
</feature>
<dbReference type="SMART" id="SM00292">
    <property type="entry name" value="BRCT"/>
    <property type="match status" value="1"/>
</dbReference>
<keyword evidence="7 8" id="KW-0539">Nucleus</keyword>
<dbReference type="SMART" id="SM00382">
    <property type="entry name" value="AAA"/>
    <property type="match status" value="1"/>
</dbReference>
<feature type="compositionally biased region" description="Basic residues" evidence="9">
    <location>
        <begin position="947"/>
        <end position="963"/>
    </location>
</feature>
<dbReference type="Gene3D" id="3.40.50.300">
    <property type="entry name" value="P-loop containing nucleotide triphosphate hydrolases"/>
    <property type="match status" value="1"/>
</dbReference>
<dbReference type="SUPFAM" id="SSF52113">
    <property type="entry name" value="BRCT domain"/>
    <property type="match status" value="1"/>
</dbReference>
<dbReference type="InterPro" id="IPR036420">
    <property type="entry name" value="BRCT_dom_sf"/>
</dbReference>
<evidence type="ECO:0000256" key="6">
    <source>
        <dbReference type="ARBA" id="ARBA00022840"/>
    </source>
</evidence>
<feature type="compositionally biased region" description="Acidic residues" evidence="9">
    <location>
        <begin position="206"/>
        <end position="218"/>
    </location>
</feature>